<dbReference type="RefSeq" id="XP_067919124.1">
    <property type="nucleotide sequence ID" value="XM_068068899.1"/>
</dbReference>
<keyword evidence="3" id="KW-1185">Reference proteome</keyword>
<evidence type="ECO:0000313" key="2">
    <source>
        <dbReference type="EMBL" id="PHJ17403.1"/>
    </source>
</evidence>
<protein>
    <submittedName>
        <fullName evidence="2">Wdr8 protein isoform 3 family protein</fullName>
    </submittedName>
</protein>
<sequence length="162" mass="18312">MHSHLLNCSICRSKELIPLDTDLAPETEDEEEEAGGGEEEEDIMLVEEEEESRLVRVSVWNVAREDQQEINSSSSLFASSSPLSLEVNEEYLEIPELVVSYPKSPTPVHAFSFSGKFWAVCTAVDCKEYLEIYSTASWKKIKVKKRKEGPKIQFPPSPFPSD</sequence>
<name>A0A2C6KLZ4_9APIC</name>
<organism evidence="2 3">
    <name type="scientific">Cystoisospora suis</name>
    <dbReference type="NCBI Taxonomy" id="483139"/>
    <lineage>
        <taxon>Eukaryota</taxon>
        <taxon>Sar</taxon>
        <taxon>Alveolata</taxon>
        <taxon>Apicomplexa</taxon>
        <taxon>Conoidasida</taxon>
        <taxon>Coccidia</taxon>
        <taxon>Eucoccidiorida</taxon>
        <taxon>Eimeriorina</taxon>
        <taxon>Sarcocystidae</taxon>
        <taxon>Cystoisospora</taxon>
    </lineage>
</organism>
<evidence type="ECO:0000313" key="3">
    <source>
        <dbReference type="Proteomes" id="UP000221165"/>
    </source>
</evidence>
<dbReference type="Proteomes" id="UP000221165">
    <property type="component" value="Unassembled WGS sequence"/>
</dbReference>
<dbReference type="OrthoDB" id="329007at2759"/>
<comment type="caution">
    <text evidence="2">The sequence shown here is derived from an EMBL/GenBank/DDBJ whole genome shotgun (WGS) entry which is preliminary data.</text>
</comment>
<dbReference type="EMBL" id="MIGC01005018">
    <property type="protein sequence ID" value="PHJ17403.1"/>
    <property type="molecule type" value="Genomic_DNA"/>
</dbReference>
<feature type="compositionally biased region" description="Acidic residues" evidence="1">
    <location>
        <begin position="23"/>
        <end position="45"/>
    </location>
</feature>
<dbReference type="VEuPathDB" id="ToxoDB:CSUI_008774"/>
<accession>A0A2C6KLZ4</accession>
<evidence type="ECO:0000256" key="1">
    <source>
        <dbReference type="SAM" id="MobiDB-lite"/>
    </source>
</evidence>
<feature type="region of interest" description="Disordered" evidence="1">
    <location>
        <begin position="19"/>
        <end position="45"/>
    </location>
</feature>
<proteinExistence type="predicted"/>
<gene>
    <name evidence="2" type="ORF">CSUI_008774</name>
</gene>
<dbReference type="AlphaFoldDB" id="A0A2C6KLZ4"/>
<dbReference type="GeneID" id="94432110"/>
<reference evidence="2 3" key="1">
    <citation type="journal article" date="2017" name="Int. J. Parasitol.">
        <title>The genome of the protozoan parasite Cystoisospora suis and a reverse vaccinology approach to identify vaccine candidates.</title>
        <authorList>
            <person name="Palmieri N."/>
            <person name="Shrestha A."/>
            <person name="Ruttkowski B."/>
            <person name="Beck T."/>
            <person name="Vogl C."/>
            <person name="Tomley F."/>
            <person name="Blake D.P."/>
            <person name="Joachim A."/>
        </authorList>
    </citation>
    <scope>NUCLEOTIDE SEQUENCE [LARGE SCALE GENOMIC DNA]</scope>
    <source>
        <strain evidence="2 3">Wien I</strain>
    </source>
</reference>